<dbReference type="InterPro" id="IPR013762">
    <property type="entry name" value="Integrase-like_cat_sf"/>
</dbReference>
<evidence type="ECO:0000256" key="2">
    <source>
        <dbReference type="ARBA" id="ARBA00008857"/>
    </source>
</evidence>
<dbReference type="EMBL" id="QRJH01000011">
    <property type="protein sequence ID" value="RHH15555.1"/>
    <property type="molecule type" value="Genomic_DNA"/>
</dbReference>
<proteinExistence type="inferred from homology"/>
<evidence type="ECO:0000256" key="1">
    <source>
        <dbReference type="ARBA" id="ARBA00003283"/>
    </source>
</evidence>
<comment type="caution">
    <text evidence="7">The sequence shown here is derived from an EMBL/GenBank/DDBJ whole genome shotgun (WGS) entry which is preliminary data.</text>
</comment>
<name>A0A412L3U6_9FIRM</name>
<feature type="domain" description="Tyr recombinase" evidence="6">
    <location>
        <begin position="204"/>
        <end position="409"/>
    </location>
</feature>
<dbReference type="PANTHER" id="PTHR30349:SF41">
    <property type="entry name" value="INTEGRASE_RECOMBINASE PROTEIN MJ0367-RELATED"/>
    <property type="match status" value="1"/>
</dbReference>
<dbReference type="GO" id="GO:0003677">
    <property type="term" value="F:DNA binding"/>
    <property type="evidence" value="ECO:0007669"/>
    <property type="project" value="UniProtKB-KW"/>
</dbReference>
<dbReference type="InterPro" id="IPR011010">
    <property type="entry name" value="DNA_brk_join_enz"/>
</dbReference>
<evidence type="ECO:0000259" key="6">
    <source>
        <dbReference type="PROSITE" id="PS51898"/>
    </source>
</evidence>
<dbReference type="InterPro" id="IPR010998">
    <property type="entry name" value="Integrase_recombinase_N"/>
</dbReference>
<reference evidence="9 10" key="1">
    <citation type="submission" date="2018-08" db="EMBL/GenBank/DDBJ databases">
        <title>A genome reference for cultivated species of the human gut microbiota.</title>
        <authorList>
            <person name="Zou Y."/>
            <person name="Xue W."/>
            <person name="Luo G."/>
        </authorList>
    </citation>
    <scope>NUCLEOTIDE SEQUENCE [LARGE SCALE GENOMIC DNA]</scope>
    <source>
        <strain evidence="7 10">AF21-24</strain>
        <strain evidence="8 9">AM18-2AC</strain>
    </source>
</reference>
<evidence type="ECO:0000256" key="4">
    <source>
        <dbReference type="ARBA" id="ARBA00023125"/>
    </source>
</evidence>
<dbReference type="InterPro" id="IPR050090">
    <property type="entry name" value="Tyrosine_recombinase_XerCD"/>
</dbReference>
<evidence type="ECO:0000256" key="3">
    <source>
        <dbReference type="ARBA" id="ARBA00022908"/>
    </source>
</evidence>
<evidence type="ECO:0000313" key="7">
    <source>
        <dbReference type="EMBL" id="RGS75251.1"/>
    </source>
</evidence>
<keyword evidence="5" id="KW-0233">DNA recombination</keyword>
<dbReference type="AlphaFoldDB" id="A0A412L3U6"/>
<dbReference type="Proteomes" id="UP000284024">
    <property type="component" value="Unassembled WGS sequence"/>
</dbReference>
<organism evidence="7 10">
    <name type="scientific">Blautia obeum</name>
    <dbReference type="NCBI Taxonomy" id="40520"/>
    <lineage>
        <taxon>Bacteria</taxon>
        <taxon>Bacillati</taxon>
        <taxon>Bacillota</taxon>
        <taxon>Clostridia</taxon>
        <taxon>Lachnospirales</taxon>
        <taxon>Lachnospiraceae</taxon>
        <taxon>Blautia</taxon>
    </lineage>
</organism>
<keyword evidence="4" id="KW-0238">DNA-binding</keyword>
<accession>A0A412L3U6</accession>
<dbReference type="Pfam" id="PF14659">
    <property type="entry name" value="Phage_int_SAM_3"/>
    <property type="match status" value="1"/>
</dbReference>
<evidence type="ECO:0000313" key="8">
    <source>
        <dbReference type="EMBL" id="RHH15555.1"/>
    </source>
</evidence>
<protein>
    <submittedName>
        <fullName evidence="7">Site-specific integrase</fullName>
    </submittedName>
</protein>
<comment type="function">
    <text evidence="1">Site-specific tyrosine recombinase, which acts by catalyzing the cutting and rejoining of the recombining DNA molecules.</text>
</comment>
<evidence type="ECO:0000313" key="9">
    <source>
        <dbReference type="Proteomes" id="UP000284024"/>
    </source>
</evidence>
<keyword evidence="3" id="KW-0229">DNA integration</keyword>
<dbReference type="Gene3D" id="1.10.443.10">
    <property type="entry name" value="Intergrase catalytic core"/>
    <property type="match status" value="1"/>
</dbReference>
<dbReference type="Gene3D" id="1.10.150.130">
    <property type="match status" value="1"/>
</dbReference>
<dbReference type="InterPro" id="IPR004107">
    <property type="entry name" value="Integrase_SAM-like_N"/>
</dbReference>
<dbReference type="InterPro" id="IPR002104">
    <property type="entry name" value="Integrase_catalytic"/>
</dbReference>
<evidence type="ECO:0000256" key="5">
    <source>
        <dbReference type="ARBA" id="ARBA00023172"/>
    </source>
</evidence>
<sequence>MELIMQELLNAGIITMEQVERARMEKIMKALEEYGIETPKITKRKDENRYICNIPKKYSKDGKRHNISGSTVEECEKKWRDEIYKFITAEPDRDATFQDIANEWLKKKRGTVNETTYALYVGMNRNHLKNTTLGKMKVRDIHLSDCEDYIKSLYQKELCSTTTKQIKIMISGIMEYAVQHGYINTNYMHGVKVNAGICSTKGQRKKETWTDDELVKIKNESLKEWKEHKKYRHSAIIILQSTIGCRIGELCALNWKDIDFENKTLSITKNLVEYKDPDTNEWILKINHVKTVSGRRTIDLTDEALFWFKEVKQRCKDKGIKSEHVVVNRNGNYIKPCQMLENFKTFCMAKKIKYKASHSNRRTYATILMDSNVPISEVSADLGHSSISTTQKFYYKRRADREQLRSQKNAVFAATLRNNDKAV</sequence>
<dbReference type="EMBL" id="QRVV01000009">
    <property type="protein sequence ID" value="RGS75251.1"/>
    <property type="molecule type" value="Genomic_DNA"/>
</dbReference>
<dbReference type="GO" id="GO:0015074">
    <property type="term" value="P:DNA integration"/>
    <property type="evidence" value="ECO:0007669"/>
    <property type="project" value="UniProtKB-KW"/>
</dbReference>
<dbReference type="CDD" id="cd01189">
    <property type="entry name" value="INT_ICEBs1_C_like"/>
    <property type="match status" value="1"/>
</dbReference>
<dbReference type="Pfam" id="PF00589">
    <property type="entry name" value="Phage_integrase"/>
    <property type="match status" value="1"/>
</dbReference>
<dbReference type="PANTHER" id="PTHR30349">
    <property type="entry name" value="PHAGE INTEGRASE-RELATED"/>
    <property type="match status" value="1"/>
</dbReference>
<evidence type="ECO:0000313" key="10">
    <source>
        <dbReference type="Proteomes" id="UP000284242"/>
    </source>
</evidence>
<comment type="similarity">
    <text evidence="2">Belongs to the 'phage' integrase family.</text>
</comment>
<dbReference type="PROSITE" id="PS51898">
    <property type="entry name" value="TYR_RECOMBINASE"/>
    <property type="match status" value="1"/>
</dbReference>
<gene>
    <name evidence="8" type="ORF">DW222_15830</name>
    <name evidence="7" type="ORF">DWX77_05210</name>
</gene>
<dbReference type="Proteomes" id="UP000284242">
    <property type="component" value="Unassembled WGS sequence"/>
</dbReference>
<dbReference type="SUPFAM" id="SSF56349">
    <property type="entry name" value="DNA breaking-rejoining enzymes"/>
    <property type="match status" value="1"/>
</dbReference>
<dbReference type="GO" id="GO:0006310">
    <property type="term" value="P:DNA recombination"/>
    <property type="evidence" value="ECO:0007669"/>
    <property type="project" value="UniProtKB-KW"/>
</dbReference>